<reference evidence="3" key="1">
    <citation type="submission" date="2020-02" db="EMBL/GenBank/DDBJ databases">
        <authorList>
            <person name="Meier V. D."/>
        </authorList>
    </citation>
    <scope>NUCLEOTIDE SEQUENCE</scope>
    <source>
        <strain evidence="3">AVDCRST_MAG21</strain>
    </source>
</reference>
<keyword evidence="1 3" id="KW-0808">Transferase</keyword>
<evidence type="ECO:0000313" key="3">
    <source>
        <dbReference type="EMBL" id="CAA9372336.1"/>
    </source>
</evidence>
<evidence type="ECO:0000256" key="1">
    <source>
        <dbReference type="ARBA" id="ARBA00022679"/>
    </source>
</evidence>
<dbReference type="PANTHER" id="PTHR13947:SF37">
    <property type="entry name" value="LD18367P"/>
    <property type="match status" value="1"/>
</dbReference>
<dbReference type="Pfam" id="PF00583">
    <property type="entry name" value="Acetyltransf_1"/>
    <property type="match status" value="1"/>
</dbReference>
<gene>
    <name evidence="3" type="ORF">AVDCRST_MAG21-1124</name>
</gene>
<feature type="domain" description="N-acetyltransferase" evidence="2">
    <location>
        <begin position="1"/>
        <end position="159"/>
    </location>
</feature>
<name>A0A6J4MY44_9ACTN</name>
<dbReference type="GO" id="GO:0008080">
    <property type="term" value="F:N-acetyltransferase activity"/>
    <property type="evidence" value="ECO:0007669"/>
    <property type="project" value="InterPro"/>
</dbReference>
<dbReference type="PANTHER" id="PTHR13947">
    <property type="entry name" value="GNAT FAMILY N-ACETYLTRANSFERASE"/>
    <property type="match status" value="1"/>
</dbReference>
<dbReference type="CDD" id="cd04301">
    <property type="entry name" value="NAT_SF"/>
    <property type="match status" value="1"/>
</dbReference>
<dbReference type="AlphaFoldDB" id="A0A6J4MY44"/>
<dbReference type="InterPro" id="IPR000182">
    <property type="entry name" value="GNAT_dom"/>
</dbReference>
<dbReference type="Gene3D" id="3.40.630.30">
    <property type="match status" value="1"/>
</dbReference>
<dbReference type="PROSITE" id="PS51186">
    <property type="entry name" value="GNAT"/>
    <property type="match status" value="1"/>
</dbReference>
<dbReference type="InterPro" id="IPR016181">
    <property type="entry name" value="Acyl_CoA_acyltransferase"/>
</dbReference>
<evidence type="ECO:0000259" key="2">
    <source>
        <dbReference type="PROSITE" id="PS51186"/>
    </source>
</evidence>
<dbReference type="EMBL" id="CADCUL010000091">
    <property type="protein sequence ID" value="CAA9372336.1"/>
    <property type="molecule type" value="Genomic_DNA"/>
</dbReference>
<sequence>MTVRLARPDELGLVGRLTFDGYAHDGHVDAENGYAEELLDAAGRADDAEVLVAEHGGRVVGTVTFCPPGSALRELSKDGEGEFRMLAVDPSSRGVGAARALVSWCFDRCRELGLNEVVLCSMTQMVSAHQLYANFGFVRDQSLDWEPQPGVVLWGFRAAV</sequence>
<accession>A0A6J4MY44</accession>
<protein>
    <submittedName>
        <fullName evidence="3">Acetyltransferase</fullName>
    </submittedName>
</protein>
<proteinExistence type="predicted"/>
<dbReference type="InterPro" id="IPR050769">
    <property type="entry name" value="NAT_camello-type"/>
</dbReference>
<organism evidence="3">
    <name type="scientific">uncultured Nocardioidaceae bacterium</name>
    <dbReference type="NCBI Taxonomy" id="253824"/>
    <lineage>
        <taxon>Bacteria</taxon>
        <taxon>Bacillati</taxon>
        <taxon>Actinomycetota</taxon>
        <taxon>Actinomycetes</taxon>
        <taxon>Propionibacteriales</taxon>
        <taxon>Nocardioidaceae</taxon>
        <taxon>environmental samples</taxon>
    </lineage>
</organism>
<dbReference type="SUPFAM" id="SSF55729">
    <property type="entry name" value="Acyl-CoA N-acyltransferases (Nat)"/>
    <property type="match status" value="1"/>
</dbReference>